<gene>
    <name evidence="2" type="ORF">SacazDRAFT_02834</name>
</gene>
<dbReference type="RefSeq" id="WP_005442669.1">
    <property type="nucleotide sequence ID" value="NZ_CM001466.1"/>
</dbReference>
<evidence type="ECO:0000313" key="3">
    <source>
        <dbReference type="Proteomes" id="UP000004705"/>
    </source>
</evidence>
<reference evidence="2 3" key="1">
    <citation type="journal article" date="2012" name="Stand. Genomic Sci.">
        <title>Genome sequence of the soil bacterium Saccharomonospora azurea type strain (NA-128(T)).</title>
        <authorList>
            <person name="Klenk H.P."/>
            <person name="Held B."/>
            <person name="Lucas S."/>
            <person name="Lapidus A."/>
            <person name="Copeland A."/>
            <person name="Hammon N."/>
            <person name="Pitluck S."/>
            <person name="Goodwin L.A."/>
            <person name="Han C."/>
            <person name="Tapia R."/>
            <person name="Brambilla E.M."/>
            <person name="Potter G."/>
            <person name="Land M."/>
            <person name="Ivanova N."/>
            <person name="Rohde M."/>
            <person name="Goker M."/>
            <person name="Detter J.C."/>
            <person name="Kyrpides N.C."/>
            <person name="Woyke T."/>
        </authorList>
    </citation>
    <scope>NUCLEOTIDE SEQUENCE [LARGE SCALE GENOMIC DNA]</scope>
    <source>
        <strain evidence="2 3">NA-128</strain>
    </source>
</reference>
<accession>H8GBR9</accession>
<feature type="domain" description="Aminoglycoside phosphotransferase" evidence="1">
    <location>
        <begin position="46"/>
        <end position="254"/>
    </location>
</feature>
<protein>
    <submittedName>
        <fullName evidence="2">Aminoglycoside phosphotransferase</fullName>
    </submittedName>
</protein>
<dbReference type="SUPFAM" id="SSF56112">
    <property type="entry name" value="Protein kinase-like (PK-like)"/>
    <property type="match status" value="1"/>
</dbReference>
<dbReference type="Proteomes" id="UP000004705">
    <property type="component" value="Chromosome"/>
</dbReference>
<dbReference type="AlphaFoldDB" id="H8GBR9"/>
<dbReference type="HOGENOM" id="CLU_056518_0_0_11"/>
<sequence length="305" mass="34343">MAGWDGASAPSDGRFAGPALDAVVREVCALLGLDHRDAELLRFTNNAVYELRREQAVVRIVGSRALRRRAHTVVRVARHLAEHGVPAVRLFGDLPQPLRVRGHVVTVWHRVRPAGRTATPAALAELLRAVHAVPPPDDLPRWSPLRDVRGRIRDAEELTAADERFLWERCEHLEQQLAELEFPLRPALVHGDAHLGNVIVGERNPVLCDFDSSCVGPPEWDLVPLAVGHERFRDAPARYLQLARHYGFDVRSWEGFPVLRAVRELKLTTSVLPIARSRPAVRAELARRLADLRGGRSGTRWYRYR</sequence>
<dbReference type="Gene3D" id="3.90.1200.10">
    <property type="match status" value="1"/>
</dbReference>
<dbReference type="InterPro" id="IPR002575">
    <property type="entry name" value="Aminoglycoside_PTrfase"/>
</dbReference>
<organism evidence="2 3">
    <name type="scientific">Saccharomonospora azurea NA-128</name>
    <dbReference type="NCBI Taxonomy" id="882081"/>
    <lineage>
        <taxon>Bacteria</taxon>
        <taxon>Bacillati</taxon>
        <taxon>Actinomycetota</taxon>
        <taxon>Actinomycetes</taxon>
        <taxon>Pseudonocardiales</taxon>
        <taxon>Pseudonocardiaceae</taxon>
        <taxon>Saccharomonospora</taxon>
    </lineage>
</organism>
<dbReference type="InterPro" id="IPR011009">
    <property type="entry name" value="Kinase-like_dom_sf"/>
</dbReference>
<dbReference type="Pfam" id="PF01636">
    <property type="entry name" value="APH"/>
    <property type="match status" value="1"/>
</dbReference>
<name>H8GBR9_9PSEU</name>
<keyword evidence="3" id="KW-1185">Reference proteome</keyword>
<evidence type="ECO:0000313" key="2">
    <source>
        <dbReference type="EMBL" id="EHY89722.1"/>
    </source>
</evidence>
<dbReference type="OrthoDB" id="3723194at2"/>
<dbReference type="GO" id="GO:0016740">
    <property type="term" value="F:transferase activity"/>
    <property type="evidence" value="ECO:0007669"/>
    <property type="project" value="UniProtKB-KW"/>
</dbReference>
<proteinExistence type="predicted"/>
<evidence type="ECO:0000259" key="1">
    <source>
        <dbReference type="Pfam" id="PF01636"/>
    </source>
</evidence>
<dbReference type="EMBL" id="CM001466">
    <property type="protein sequence ID" value="EHY89722.1"/>
    <property type="molecule type" value="Genomic_DNA"/>
</dbReference>